<sequence length="428" mass="47415">MSSKAQVGRGKIDYAARFLEIGKAILQRSHGQAAAKDEGEPVSPPQTSAQPNGGEVEQATSPAWLVTAEELEAIEREEEERQALRNTRVKVRVDVERLYTAAELLDLKKYRPKRGRGAGTEGAGALARLLNELSCAYLQARPYLCKNGKLPPQVVLHLSNEMVAEVLGVSDNTVREWGTQLAADGFLDSRPHYTTSKGRDGENMTMVDGTLYAVRMTPGQTARLRYRDLHHEYRDLDADRAAGRTAYNAIRNAHQRAENRAAWKAEQAALGNADPDAGKNSSGSSITPEGEAREEILNQLRRWAVMPGDIDINPVIDDPELFQTGAVAEHLNTLLDVAHPLSLLSVVHHTKRASLVGILGSALARVLNDRHSRAFYCRLIWDAWEQELMGMDGLQALTAQLIRLEVDRREWKELRNPAALLAYRLRAA</sequence>
<feature type="coiled-coil region" evidence="1">
    <location>
        <begin position="67"/>
        <end position="94"/>
    </location>
</feature>
<accession>A0A345ILI1</accession>
<protein>
    <submittedName>
        <fullName evidence="3">Uncharacterized protein</fullName>
    </submittedName>
</protein>
<feature type="region of interest" description="Disordered" evidence="2">
    <location>
        <begin position="271"/>
        <end position="291"/>
    </location>
</feature>
<keyword evidence="3" id="KW-0614">Plasmid</keyword>
<keyword evidence="1" id="KW-0175">Coiled coil</keyword>
<evidence type="ECO:0000256" key="2">
    <source>
        <dbReference type="SAM" id="MobiDB-lite"/>
    </source>
</evidence>
<evidence type="ECO:0000256" key="1">
    <source>
        <dbReference type="SAM" id="Coils"/>
    </source>
</evidence>
<feature type="region of interest" description="Disordered" evidence="2">
    <location>
        <begin position="29"/>
        <end position="58"/>
    </location>
</feature>
<dbReference type="RefSeq" id="WP_114673212.1">
    <property type="nucleotide sequence ID" value="NZ_CP031162.1"/>
</dbReference>
<evidence type="ECO:0000313" key="3">
    <source>
        <dbReference type="EMBL" id="AXH00554.1"/>
    </source>
</evidence>
<dbReference type="InterPro" id="IPR036388">
    <property type="entry name" value="WH-like_DNA-bd_sf"/>
</dbReference>
<evidence type="ECO:0000313" key="4">
    <source>
        <dbReference type="Proteomes" id="UP000253744"/>
    </source>
</evidence>
<reference evidence="3 4" key="1">
    <citation type="submission" date="2018-07" db="EMBL/GenBank/DDBJ databases">
        <title>Complete Genome and Methylome Analysis of Deinococcus wulumuqiensis NEB 479.</title>
        <authorList>
            <person name="Fomenkov A."/>
            <person name="Luyten Y."/>
            <person name="Vincze T."/>
            <person name="Anton B.P."/>
            <person name="Clark T."/>
            <person name="Roberts R.J."/>
            <person name="Morgan R.D."/>
        </authorList>
    </citation>
    <scope>NUCLEOTIDE SEQUENCE [LARGE SCALE GENOMIC DNA]</scope>
    <source>
        <strain evidence="3 4">NEB 479</strain>
        <plasmid evidence="4">Plasmid pdrdiv</plasmid>
    </source>
</reference>
<dbReference type="EMBL" id="CP031162">
    <property type="protein sequence ID" value="AXH00554.1"/>
    <property type="molecule type" value="Genomic_DNA"/>
</dbReference>
<gene>
    <name evidence="3" type="ORF">DVJ83_15365</name>
</gene>
<dbReference type="Gene3D" id="1.10.10.10">
    <property type="entry name" value="Winged helix-like DNA-binding domain superfamily/Winged helix DNA-binding domain"/>
    <property type="match status" value="1"/>
</dbReference>
<organism evidence="3 4">
    <name type="scientific">Deinococcus wulumuqiensis</name>
    <dbReference type="NCBI Taxonomy" id="980427"/>
    <lineage>
        <taxon>Bacteria</taxon>
        <taxon>Thermotogati</taxon>
        <taxon>Deinococcota</taxon>
        <taxon>Deinococci</taxon>
        <taxon>Deinococcales</taxon>
        <taxon>Deinococcaceae</taxon>
        <taxon>Deinococcus</taxon>
    </lineage>
</organism>
<dbReference type="AlphaFoldDB" id="A0A345ILI1"/>
<proteinExistence type="predicted"/>
<dbReference type="Proteomes" id="UP000253744">
    <property type="component" value="Plasmid pDrdIV"/>
</dbReference>
<geneLocation type="plasmid" evidence="4">
    <name>pdrdiv</name>
</geneLocation>
<name>A0A345ILI1_9DEIO</name>
<dbReference type="KEGG" id="dwu:DVJ83_15365"/>